<dbReference type="RefSeq" id="XP_064767214.1">
    <property type="nucleotide sequence ID" value="XM_064910151.1"/>
</dbReference>
<evidence type="ECO:0000313" key="1">
    <source>
        <dbReference type="EMBL" id="KAK7204181.1"/>
    </source>
</evidence>
<dbReference type="EMBL" id="JBBJBU010000009">
    <property type="protein sequence ID" value="KAK7204181.1"/>
    <property type="molecule type" value="Genomic_DNA"/>
</dbReference>
<dbReference type="GeneID" id="90035663"/>
<reference evidence="1 2" key="1">
    <citation type="submission" date="2024-03" db="EMBL/GenBank/DDBJ databases">
        <title>Genome-scale model development and genomic sequencing of the oleaginous clade Lipomyces.</title>
        <authorList>
            <consortium name="Lawrence Berkeley National Laboratory"/>
            <person name="Czajka J.J."/>
            <person name="Han Y."/>
            <person name="Kim J."/>
            <person name="Mondo S.J."/>
            <person name="Hofstad B.A."/>
            <person name="Robles A."/>
            <person name="Haridas S."/>
            <person name="Riley R."/>
            <person name="LaButti K."/>
            <person name="Pangilinan J."/>
            <person name="Andreopoulos W."/>
            <person name="Lipzen A."/>
            <person name="Yan J."/>
            <person name="Wang M."/>
            <person name="Ng V."/>
            <person name="Grigoriev I.V."/>
            <person name="Spatafora J.W."/>
            <person name="Magnuson J.K."/>
            <person name="Baker S.E."/>
            <person name="Pomraning K.R."/>
        </authorList>
    </citation>
    <scope>NUCLEOTIDE SEQUENCE [LARGE SCALE GENOMIC DNA]</scope>
    <source>
        <strain evidence="1 2">Phaff 52-87</strain>
    </source>
</reference>
<evidence type="ECO:0000313" key="2">
    <source>
        <dbReference type="Proteomes" id="UP001498771"/>
    </source>
</evidence>
<dbReference type="PANTHER" id="PTHR37325">
    <property type="entry name" value="OXIDOREDUCTASE 21 KDA SUBUNIT, PUTATIVE (AFU_ORTHOLOGUE AFUA_4G05910)-RELATED"/>
    <property type="match status" value="1"/>
</dbReference>
<proteinExistence type="predicted"/>
<keyword evidence="2" id="KW-1185">Reference proteome</keyword>
<accession>A0ABR1F2W1</accession>
<dbReference type="Proteomes" id="UP001498771">
    <property type="component" value="Unassembled WGS sequence"/>
</dbReference>
<name>A0ABR1F2W1_9ASCO</name>
<gene>
    <name evidence="1" type="ORF">BZA70DRAFT_204159</name>
</gene>
<dbReference type="PANTHER" id="PTHR37325:SF1">
    <property type="entry name" value="OXIDOREDUCTASE 21 KDA SUBUNIT, PUTATIVE (AFU_ORTHOLOGUE AFUA_4G05910)-RELATED"/>
    <property type="match status" value="1"/>
</dbReference>
<dbReference type="PIRSF" id="PIRSF022976">
    <property type="entry name" value="NADH_Oxi_21kDa"/>
    <property type="match status" value="1"/>
</dbReference>
<protein>
    <submittedName>
        <fullName evidence="1">Uncharacterized protein</fullName>
    </submittedName>
</protein>
<dbReference type="InterPro" id="IPR016813">
    <property type="entry name" value="NADH_Ub_cplx-1_21kDa"/>
</dbReference>
<dbReference type="CDD" id="cd22849">
    <property type="entry name" value="NuzM"/>
    <property type="match status" value="1"/>
</dbReference>
<organism evidence="1 2">
    <name type="scientific">Myxozyma melibiosi</name>
    <dbReference type="NCBI Taxonomy" id="54550"/>
    <lineage>
        <taxon>Eukaryota</taxon>
        <taxon>Fungi</taxon>
        <taxon>Dikarya</taxon>
        <taxon>Ascomycota</taxon>
        <taxon>Saccharomycotina</taxon>
        <taxon>Lipomycetes</taxon>
        <taxon>Lipomycetales</taxon>
        <taxon>Lipomycetaceae</taxon>
        <taxon>Myxozyma</taxon>
    </lineage>
</organism>
<sequence length="184" mass="20057">MVGGGPVPIAQKYSLRSQGIWEKIRKLLAMVPNRSTGNPLVPYYRVPSTGSHPDAELYRDPTTLPASDIVNNPYYKRDTRRAYPRIASYGQSDIGGLLLYGSEATPRIAKGDAGQKALTTVKDGSLSLTAALASVPKEVVFGEVLAKDGQPPYPAPLTKKTTWKLLEEPESGMYPDSYPVRTFT</sequence>
<comment type="caution">
    <text evidence="1">The sequence shown here is derived from an EMBL/GenBank/DDBJ whole genome shotgun (WGS) entry which is preliminary data.</text>
</comment>